<evidence type="ECO:0000313" key="1">
    <source>
        <dbReference type="EMBL" id="TBW58859.1"/>
    </source>
</evidence>
<dbReference type="RefSeq" id="WP_131478897.1">
    <property type="nucleotide sequence ID" value="NZ_SJDL01000003.1"/>
</dbReference>
<dbReference type="Proteomes" id="UP000313645">
    <property type="component" value="Unassembled WGS sequence"/>
</dbReference>
<keyword evidence="2" id="KW-1185">Reference proteome</keyword>
<dbReference type="EMBL" id="SJDL01000003">
    <property type="protein sequence ID" value="TBW58859.1"/>
    <property type="molecule type" value="Genomic_DNA"/>
</dbReference>
<evidence type="ECO:0000313" key="2">
    <source>
        <dbReference type="Proteomes" id="UP000313645"/>
    </source>
</evidence>
<organism evidence="1 2">
    <name type="scientific">Marinobacter halodurans</name>
    <dbReference type="NCBI Taxonomy" id="2528979"/>
    <lineage>
        <taxon>Bacteria</taxon>
        <taxon>Pseudomonadati</taxon>
        <taxon>Pseudomonadota</taxon>
        <taxon>Gammaproteobacteria</taxon>
        <taxon>Pseudomonadales</taxon>
        <taxon>Marinobacteraceae</taxon>
        <taxon>Marinobacter</taxon>
    </lineage>
</organism>
<reference evidence="1 2" key="1">
    <citation type="submission" date="2019-02" db="EMBL/GenBank/DDBJ databases">
        <title>Marinobacter halodurans sp. nov., a marine bacterium isolated from sea tidal flat.</title>
        <authorList>
            <person name="Yoo Y."/>
            <person name="Lee D.W."/>
            <person name="Kim B.S."/>
            <person name="Kim J.-J."/>
        </authorList>
    </citation>
    <scope>NUCLEOTIDE SEQUENCE [LARGE SCALE GENOMIC DNA]</scope>
    <source>
        <strain evidence="1 2">YJ-S3-2</strain>
    </source>
</reference>
<protein>
    <recommendedName>
        <fullName evidence="3">Lipoprotein</fullName>
    </recommendedName>
</protein>
<proteinExistence type="predicted"/>
<name>A0ABY1ZTE1_9GAMM</name>
<comment type="caution">
    <text evidence="1">The sequence shown here is derived from an EMBL/GenBank/DDBJ whole genome shotgun (WGS) entry which is preliminary data.</text>
</comment>
<sequence length="151" mass="16682">MRISRKFSKLFVLFFLFLNGCSDQESSKMYVPGPDFQQSLKITIAEDQVSVGNEILLTAERQSSGFVEVQEAETKGACSFTSKPPELETNVALNIQWIVEPSNASYEFSFSKAGDRTIAFARPGVYTIQARSSLWCPPGILSNKIVVEVSG</sequence>
<gene>
    <name evidence="1" type="ORF">EZI54_03020</name>
</gene>
<accession>A0ABY1ZTE1</accession>
<evidence type="ECO:0008006" key="3">
    <source>
        <dbReference type="Google" id="ProtNLM"/>
    </source>
</evidence>